<dbReference type="GO" id="GO:0016740">
    <property type="term" value="F:transferase activity"/>
    <property type="evidence" value="ECO:0007669"/>
    <property type="project" value="UniProtKB-KW"/>
</dbReference>
<keyword evidence="4" id="KW-1185">Reference proteome</keyword>
<dbReference type="Gene3D" id="3.40.50.510">
    <property type="entry name" value="Phosphotransferase system, mannose-type IIA component"/>
    <property type="match status" value="1"/>
</dbReference>
<feature type="domain" description="PTS EIIA type-4" evidence="2">
    <location>
        <begin position="2"/>
        <end position="126"/>
    </location>
</feature>
<proteinExistence type="predicted"/>
<dbReference type="InterPro" id="IPR036662">
    <property type="entry name" value="PTS_EIIA_man-typ_sf"/>
</dbReference>
<dbReference type="GO" id="GO:0016020">
    <property type="term" value="C:membrane"/>
    <property type="evidence" value="ECO:0007669"/>
    <property type="project" value="InterPro"/>
</dbReference>
<dbReference type="AlphaFoldDB" id="A0A4R3LM22"/>
<gene>
    <name evidence="3" type="ORF">EDC25_101250</name>
</gene>
<evidence type="ECO:0000313" key="4">
    <source>
        <dbReference type="Proteomes" id="UP000294599"/>
    </source>
</evidence>
<dbReference type="InterPro" id="IPR004701">
    <property type="entry name" value="PTS_EIIA_man-typ"/>
</dbReference>
<evidence type="ECO:0000313" key="3">
    <source>
        <dbReference type="EMBL" id="TCT01383.1"/>
    </source>
</evidence>
<keyword evidence="1" id="KW-0808">Transferase</keyword>
<dbReference type="PANTHER" id="PTHR33799">
    <property type="entry name" value="PTS PERMEASE-RELATED-RELATED"/>
    <property type="match status" value="1"/>
</dbReference>
<protein>
    <submittedName>
        <fullName evidence="3">PTS system ascorbate-specific IIA component</fullName>
    </submittedName>
</protein>
<dbReference type="PROSITE" id="PS51096">
    <property type="entry name" value="PTS_EIIA_TYPE_4"/>
    <property type="match status" value="1"/>
</dbReference>
<dbReference type="PANTHER" id="PTHR33799:SF1">
    <property type="entry name" value="PTS SYSTEM MANNOSE-SPECIFIC EIIAB COMPONENT-RELATED"/>
    <property type="match status" value="1"/>
</dbReference>
<accession>A0A4R3LM22</accession>
<reference evidence="3 4" key="1">
    <citation type="submission" date="2019-03" db="EMBL/GenBank/DDBJ databases">
        <title>Genomic Encyclopedia of Type Strains, Phase IV (KMG-IV): sequencing the most valuable type-strain genomes for metagenomic binning, comparative biology and taxonomic classification.</title>
        <authorList>
            <person name="Goeker M."/>
        </authorList>
    </citation>
    <scope>NUCLEOTIDE SEQUENCE [LARGE SCALE GENOMIC DNA]</scope>
    <source>
        <strain evidence="3 4">DSM 21944</strain>
    </source>
</reference>
<evidence type="ECO:0000256" key="1">
    <source>
        <dbReference type="ARBA" id="ARBA00022679"/>
    </source>
</evidence>
<dbReference type="InterPro" id="IPR051471">
    <property type="entry name" value="Bacterial_PTS_sugar_comp"/>
</dbReference>
<name>A0A4R3LM22_9GAMM</name>
<dbReference type="Pfam" id="PF03610">
    <property type="entry name" value="EIIA-man"/>
    <property type="match status" value="1"/>
</dbReference>
<sequence length="135" mass="14008">MSVGVLLVTHGRMGDELIAVARSLLGRDLPLPTRAISMPNDCDNGAALAEAQRCIDELDSGDGVLVLTDLYGATPSNICGRVGSLAGHLRRVSGLNLPMLIRVQNYPDQALAELADTAFAGGRNGIVITAAADTP</sequence>
<comment type="caution">
    <text evidence="3">The sequence shown here is derived from an EMBL/GenBank/DDBJ whole genome shotgun (WGS) entry which is preliminary data.</text>
</comment>
<organism evidence="3 4">
    <name type="scientific">Pseudofulvimonas gallinarii</name>
    <dbReference type="NCBI Taxonomy" id="634155"/>
    <lineage>
        <taxon>Bacteria</taxon>
        <taxon>Pseudomonadati</taxon>
        <taxon>Pseudomonadota</taxon>
        <taxon>Gammaproteobacteria</taxon>
        <taxon>Lysobacterales</taxon>
        <taxon>Rhodanobacteraceae</taxon>
        <taxon>Pseudofulvimonas</taxon>
    </lineage>
</organism>
<dbReference type="RefSeq" id="WP_123520669.1">
    <property type="nucleotide sequence ID" value="NZ_JBHLWF010000005.1"/>
</dbReference>
<dbReference type="Proteomes" id="UP000294599">
    <property type="component" value="Unassembled WGS sequence"/>
</dbReference>
<dbReference type="EMBL" id="SMAF01000001">
    <property type="protein sequence ID" value="TCT01383.1"/>
    <property type="molecule type" value="Genomic_DNA"/>
</dbReference>
<dbReference type="GO" id="GO:0009401">
    <property type="term" value="P:phosphoenolpyruvate-dependent sugar phosphotransferase system"/>
    <property type="evidence" value="ECO:0007669"/>
    <property type="project" value="InterPro"/>
</dbReference>
<dbReference type="SUPFAM" id="SSF53062">
    <property type="entry name" value="PTS system fructose IIA component-like"/>
    <property type="match status" value="1"/>
</dbReference>
<dbReference type="OrthoDB" id="7065728at2"/>
<evidence type="ECO:0000259" key="2">
    <source>
        <dbReference type="PROSITE" id="PS51096"/>
    </source>
</evidence>